<evidence type="ECO:0000313" key="1">
    <source>
        <dbReference type="EMBL" id="JAH66900.1"/>
    </source>
</evidence>
<dbReference type="AlphaFoldDB" id="A0A0E9UNW9"/>
<protein>
    <submittedName>
        <fullName evidence="1">Uncharacterized protein</fullName>
    </submittedName>
</protein>
<accession>A0A0E9UNW9</accession>
<proteinExistence type="predicted"/>
<organism evidence="1">
    <name type="scientific">Anguilla anguilla</name>
    <name type="common">European freshwater eel</name>
    <name type="synonym">Muraena anguilla</name>
    <dbReference type="NCBI Taxonomy" id="7936"/>
    <lineage>
        <taxon>Eukaryota</taxon>
        <taxon>Metazoa</taxon>
        <taxon>Chordata</taxon>
        <taxon>Craniata</taxon>
        <taxon>Vertebrata</taxon>
        <taxon>Euteleostomi</taxon>
        <taxon>Actinopterygii</taxon>
        <taxon>Neopterygii</taxon>
        <taxon>Teleostei</taxon>
        <taxon>Anguilliformes</taxon>
        <taxon>Anguillidae</taxon>
        <taxon>Anguilla</taxon>
    </lineage>
</organism>
<dbReference type="EMBL" id="GBXM01041677">
    <property type="protein sequence ID" value="JAH66900.1"/>
    <property type="molecule type" value="Transcribed_RNA"/>
</dbReference>
<reference evidence="1" key="1">
    <citation type="submission" date="2014-11" db="EMBL/GenBank/DDBJ databases">
        <authorList>
            <person name="Amaro Gonzalez C."/>
        </authorList>
    </citation>
    <scope>NUCLEOTIDE SEQUENCE</scope>
</reference>
<sequence length="33" mass="3649">MSVSVQRSTLKGLTYCLLEADLYSPSLIELNTC</sequence>
<name>A0A0E9UNW9_ANGAN</name>
<reference evidence="1" key="2">
    <citation type="journal article" date="2015" name="Fish Shellfish Immunol.">
        <title>Early steps in the European eel (Anguilla anguilla)-Vibrio vulnificus interaction in the gills: Role of the RtxA13 toxin.</title>
        <authorList>
            <person name="Callol A."/>
            <person name="Pajuelo D."/>
            <person name="Ebbesson L."/>
            <person name="Teles M."/>
            <person name="MacKenzie S."/>
            <person name="Amaro C."/>
        </authorList>
    </citation>
    <scope>NUCLEOTIDE SEQUENCE</scope>
</reference>